<evidence type="ECO:0000313" key="1">
    <source>
        <dbReference type="Proteomes" id="UP001652741"/>
    </source>
</evidence>
<proteinExistence type="predicted"/>
<accession>A0A1S3R6A8</accession>
<protein>
    <submittedName>
        <fullName evidence="2">Uncharacterized protein</fullName>
    </submittedName>
</protein>
<dbReference type="RefSeq" id="XP_014047905.1">
    <property type="nucleotide sequence ID" value="XM_014192430.2"/>
</dbReference>
<dbReference type="AlphaFoldDB" id="A0A1S3R6A8"/>
<dbReference type="KEGG" id="sasa:106600777"/>
<name>A0A1S3R6A8_SALSA</name>
<gene>
    <name evidence="2" type="primary">LOC106600777</name>
</gene>
<reference evidence="2" key="1">
    <citation type="submission" date="2025-08" db="UniProtKB">
        <authorList>
            <consortium name="RefSeq"/>
        </authorList>
    </citation>
    <scope>IDENTIFICATION</scope>
</reference>
<organism evidence="1 2">
    <name type="scientific">Salmo salar</name>
    <name type="common">Atlantic salmon</name>
    <dbReference type="NCBI Taxonomy" id="8030"/>
    <lineage>
        <taxon>Eukaryota</taxon>
        <taxon>Metazoa</taxon>
        <taxon>Chordata</taxon>
        <taxon>Craniata</taxon>
        <taxon>Vertebrata</taxon>
        <taxon>Euteleostomi</taxon>
        <taxon>Actinopterygii</taxon>
        <taxon>Neopterygii</taxon>
        <taxon>Teleostei</taxon>
        <taxon>Protacanthopterygii</taxon>
        <taxon>Salmoniformes</taxon>
        <taxon>Salmonidae</taxon>
        <taxon>Salmoninae</taxon>
        <taxon>Salmo</taxon>
    </lineage>
</organism>
<keyword evidence="1" id="KW-1185">Reference proteome</keyword>
<dbReference type="OrthoDB" id="8777252at2759"/>
<dbReference type="GeneID" id="106600777"/>
<sequence length="243" mass="26747">MEVSTNNDLKDPTVAVSQESVRRSAKKILTKVLNVIKARVAGSEHSSVGEQMTEECQVATEMLDSILNRLEDDEPDVGEEDHLHVMSVRDIYQDVSSKTSQVCMVVSSQAMGALTDDVSAATFVHDFVHRSESCLSQATSTHRSGTSQASSDLVVEYMSELHTNCLDTALPVRCTSTAVGDTETCHVPSARVKKKSQGRRFSCCPKLPTVSIKMMIMLSHSFPNLRTTCHQHLHRSPVNVPCW</sequence>
<dbReference type="Proteomes" id="UP001652741">
    <property type="component" value="Chromosome ssa03"/>
</dbReference>
<evidence type="ECO:0000313" key="2">
    <source>
        <dbReference type="RefSeq" id="XP_014047905.1"/>
    </source>
</evidence>